<name>J9FV72_9ZZZZ</name>
<dbReference type="AlphaFoldDB" id="J9FV72"/>
<reference evidence="1" key="1">
    <citation type="journal article" date="2012" name="PLoS ONE">
        <title>Gene sets for utilization of primary and secondary nutrition supplies in the distal gut of endangered iberian lynx.</title>
        <authorList>
            <person name="Alcaide M."/>
            <person name="Messina E."/>
            <person name="Richter M."/>
            <person name="Bargiela R."/>
            <person name="Peplies J."/>
            <person name="Huws S.A."/>
            <person name="Newbold C.J."/>
            <person name="Golyshin P.N."/>
            <person name="Simon M.A."/>
            <person name="Lopez G."/>
            <person name="Yakimov M.M."/>
            <person name="Ferrer M."/>
        </authorList>
    </citation>
    <scope>NUCLEOTIDE SEQUENCE</scope>
</reference>
<accession>J9FV72</accession>
<dbReference type="EMBL" id="AMCI01004055">
    <property type="protein sequence ID" value="EJW98891.1"/>
    <property type="molecule type" value="Genomic_DNA"/>
</dbReference>
<protein>
    <submittedName>
        <fullName evidence="1">Uncharacterized protein</fullName>
    </submittedName>
</protein>
<sequence length="40" mass="4419">MSTSIAVFIAITPIRRATSGLLATSCGRRMMYFLYFSTLA</sequence>
<evidence type="ECO:0000313" key="1">
    <source>
        <dbReference type="EMBL" id="EJW98891.1"/>
    </source>
</evidence>
<proteinExistence type="predicted"/>
<comment type="caution">
    <text evidence="1">The sequence shown here is derived from an EMBL/GenBank/DDBJ whole genome shotgun (WGS) entry which is preliminary data.</text>
</comment>
<organism evidence="1">
    <name type="scientific">gut metagenome</name>
    <dbReference type="NCBI Taxonomy" id="749906"/>
    <lineage>
        <taxon>unclassified sequences</taxon>
        <taxon>metagenomes</taxon>
        <taxon>organismal metagenomes</taxon>
    </lineage>
</organism>
<gene>
    <name evidence="1" type="ORF">EVA_13005</name>
</gene>